<dbReference type="GO" id="GO:0008270">
    <property type="term" value="F:zinc ion binding"/>
    <property type="evidence" value="ECO:0007669"/>
    <property type="project" value="UniProtKB-KW"/>
</dbReference>
<dbReference type="Gene3D" id="3.90.228.10">
    <property type="match status" value="1"/>
</dbReference>
<feature type="domain" description="C3H1-type" evidence="8">
    <location>
        <begin position="68"/>
        <end position="96"/>
    </location>
</feature>
<dbReference type="GO" id="GO:0003714">
    <property type="term" value="F:transcription corepressor activity"/>
    <property type="evidence" value="ECO:0007669"/>
    <property type="project" value="TreeGrafter"/>
</dbReference>
<dbReference type="Gene3D" id="3.30.720.50">
    <property type="match status" value="1"/>
</dbReference>
<dbReference type="InterPro" id="IPR052056">
    <property type="entry name" value="Mono-ARTD/PARP"/>
</dbReference>
<reference evidence="12" key="1">
    <citation type="submission" date="2021-02" db="EMBL/GenBank/DDBJ databases">
        <authorList>
            <person name="Nowell W R."/>
        </authorList>
    </citation>
    <scope>NUCLEOTIDE SEQUENCE</scope>
</reference>
<evidence type="ECO:0000259" key="10">
    <source>
        <dbReference type="PROSITE" id="PS51059"/>
    </source>
</evidence>
<dbReference type="Proteomes" id="UP000663852">
    <property type="component" value="Unassembled WGS sequence"/>
</dbReference>
<dbReference type="GO" id="GO:0005737">
    <property type="term" value="C:cytoplasm"/>
    <property type="evidence" value="ECO:0007669"/>
    <property type="project" value="TreeGrafter"/>
</dbReference>
<dbReference type="PROSITE" id="PS51154">
    <property type="entry name" value="MACRO"/>
    <property type="match status" value="1"/>
</dbReference>
<dbReference type="InterPro" id="IPR000571">
    <property type="entry name" value="Znf_CCCH"/>
</dbReference>
<feature type="zinc finger region" description="C3H1-type" evidence="6">
    <location>
        <begin position="68"/>
        <end position="96"/>
    </location>
</feature>
<keyword evidence="5" id="KW-0539">Nucleus</keyword>
<dbReference type="PROSITE" id="PS51059">
    <property type="entry name" value="PARP_CATALYTIC"/>
    <property type="match status" value="1"/>
</dbReference>
<keyword evidence="6" id="KW-0479">Metal-binding</keyword>
<keyword evidence="4" id="KW-0520">NAD</keyword>
<evidence type="ECO:0000259" key="8">
    <source>
        <dbReference type="PROSITE" id="PS50103"/>
    </source>
</evidence>
<evidence type="ECO:0000313" key="13">
    <source>
        <dbReference type="Proteomes" id="UP000663852"/>
    </source>
</evidence>
<dbReference type="EMBL" id="CAJNOJ010000200">
    <property type="protein sequence ID" value="CAF1280978.1"/>
    <property type="molecule type" value="Genomic_DNA"/>
</dbReference>
<gene>
    <name evidence="12" type="ORF">EDS130_LOCUS29553</name>
</gene>
<feature type="domain" description="Macro" evidence="11">
    <location>
        <begin position="1016"/>
        <end position="1191"/>
    </location>
</feature>
<dbReference type="PROSITE" id="PS50918">
    <property type="entry name" value="WWE"/>
    <property type="match status" value="1"/>
</dbReference>
<dbReference type="GO" id="GO:0003950">
    <property type="term" value="F:NAD+ poly-ADP-ribosyltransferase activity"/>
    <property type="evidence" value="ECO:0007669"/>
    <property type="project" value="InterPro"/>
</dbReference>
<dbReference type="GO" id="GO:0070212">
    <property type="term" value="P:protein poly-ADP-ribosylation"/>
    <property type="evidence" value="ECO:0007669"/>
    <property type="project" value="TreeGrafter"/>
</dbReference>
<dbReference type="GO" id="GO:0010629">
    <property type="term" value="P:negative regulation of gene expression"/>
    <property type="evidence" value="ECO:0007669"/>
    <property type="project" value="TreeGrafter"/>
</dbReference>
<dbReference type="Pfam" id="PF01661">
    <property type="entry name" value="Macro"/>
    <property type="match status" value="1"/>
</dbReference>
<dbReference type="Pfam" id="PF02825">
    <property type="entry name" value="WWE"/>
    <property type="match status" value="1"/>
</dbReference>
<evidence type="ECO:0000256" key="4">
    <source>
        <dbReference type="ARBA" id="ARBA00023027"/>
    </source>
</evidence>
<feature type="domain" description="PARP catalytic" evidence="10">
    <location>
        <begin position="1395"/>
        <end position="1577"/>
    </location>
</feature>
<keyword evidence="6" id="KW-0863">Zinc-finger</keyword>
<keyword evidence="2" id="KW-0328">Glycosyltransferase</keyword>
<evidence type="ECO:0000256" key="6">
    <source>
        <dbReference type="PROSITE-ProRule" id="PRU00723"/>
    </source>
</evidence>
<keyword evidence="3" id="KW-0808">Transferase</keyword>
<dbReference type="SUPFAM" id="SSF52949">
    <property type="entry name" value="Macro domain-like"/>
    <property type="match status" value="1"/>
</dbReference>
<accession>A0A815C1K8</accession>
<evidence type="ECO:0000256" key="1">
    <source>
        <dbReference type="ARBA" id="ARBA00004123"/>
    </source>
</evidence>
<organism evidence="12 13">
    <name type="scientific">Adineta ricciae</name>
    <name type="common">Rotifer</name>
    <dbReference type="NCBI Taxonomy" id="249248"/>
    <lineage>
        <taxon>Eukaryota</taxon>
        <taxon>Metazoa</taxon>
        <taxon>Spiralia</taxon>
        <taxon>Gnathifera</taxon>
        <taxon>Rotifera</taxon>
        <taxon>Eurotatoria</taxon>
        <taxon>Bdelloidea</taxon>
        <taxon>Adinetida</taxon>
        <taxon>Adinetidae</taxon>
        <taxon>Adineta</taxon>
    </lineage>
</organism>
<evidence type="ECO:0000256" key="5">
    <source>
        <dbReference type="ARBA" id="ARBA00023242"/>
    </source>
</evidence>
<evidence type="ECO:0000256" key="3">
    <source>
        <dbReference type="ARBA" id="ARBA00022679"/>
    </source>
</evidence>
<dbReference type="GO" id="GO:1990404">
    <property type="term" value="F:NAD+-protein mono-ADP-ribosyltransferase activity"/>
    <property type="evidence" value="ECO:0007669"/>
    <property type="project" value="TreeGrafter"/>
</dbReference>
<sequence length="1577" mass="179880">MSNLTESIIAVFLDKQVDVLSDTELNNALTAQGIKFNPGDVRRQVQMLSPAFFQLTSRYDGTWNIRVEPQLAVCQDFLDGQCKSDEPACDKLHICRHFFDRHCHNKACSFPHNFNQGNNRRLAVQNHCQNINPMLICKLLRRMKTSTMPKPTRQAQRGGHRGGRADHRGGRGRGRGRGRDRGGGRGFTRHVSTRVRDDVTRQVELSYPSSSHAPQMDMEMIEMLLKLQDIEIEEKFNEKEDDYFRRRTIQLKQTSDVDKLLRMSILKHHGIDIKFKSVNQTIDKKSFLLKTTIDNESDKISQPRFALYISTLVGKDVKTHVQDLSSENEQIILVQCDTGVDSTQLCRAHESRPHLYGKRISLVQIYDSSGVEVHHNDSNQSMTVDDVKAIFQSVWDDIFAYDFPTDESAEVDFISVDAMKRWMSINESVENKFDVTITPILDNVEEDSTPRSDAEQTTLLNSNSATRLTTTSPPVNASCQTVIKLLPHWALIASHARFGSEYKAFIHNDFGGEVHVNQDEAIYSGTFPSNSQGACKEAILGNKTRDFMKQFQYKTCQALNHDQIKTLQEKSDYIAYKQVNGQDYLVAAKFSHMAELRSAWYHEKQTNPRLERIPPLMKGFSTQNNVSRSSSITSLNSNTTEQFHSLPTIPAGMSSSTYTMYAHEEIIMFSIERFEDRLKQHLQNVFHVKTTIERRNLSETTKGIRPCIIVKVTGDENEAQNAIQDVMDLFSSKQTKTYDDETDGYWTKINDVVEVIHYHFKLADLTCICDRISPSAVAAHYFDMFNPQFGIDEQQIDDIVQNKFSSTVVRYTAQSVGSTLQKEWTDLEAKVRRRADYKKNICFETQSNTIHLFGVSDLVKEYHQKFEQLKNKHEPQRCKIELSDKQFNYLKHVAKNDLAKLEARYKSSGCDLSLNRLREDGEFLAPVDLHSKIKECLNEITQIEELSFEIRELGFDVFVTKNFERIRQIVKPKCYVEKTIDTHREYIPIPKARAADLDEGIKDKQNTTSATASMASSTATSAVVDHSTVNICVGDLTTQAVDAIVVCSTSQYLCSAIVKKAGGSVVDEYRSIQSSDGFPSATNAGELPCKKIFFIPWSADTNDDDDVQASLSVFIGTAFQYASSHAFKSIAFPTVGCGGFKISPLTIAKYMLKEIQKQLKFCKQKMNISVVVLADQKDVFDAFIQRLNELITVDPNINEKTSPARRTDQSSIAFDRKVVKITLISSTNDHLIRCKQEIFNLVRDVSITKKLTDKRDMLDWPQKTIYKFYEFCLKQIVIPTLDLDNITLELAGIKDGVHEAEKYFYQLTNEALKQERIHAVSRGVIWSMEKTPNSDTWEQYSFKLNGIIEDAYLKKLPQIEFTNDKDEKCRIDFATMVENGSTSRRVRRKPIDSTLPSTWEPSDKNCKRVTLPAESPEYQNVLARFHTTMLGKYAQIVKIERIQNERWYKQYDAHREDFKRRYSTLDERQLFHGCPNTSVDQIIENCFNRSFAGVNGTLYGFGVYFHAQAIYSHQYAPANSAGQRTMFLASVLIGKTTKGDASMKTVPTGFDTTTDGQHIFVVYHDAGVYADYLITYK</sequence>
<keyword evidence="6" id="KW-0862">Zinc</keyword>
<evidence type="ECO:0000256" key="2">
    <source>
        <dbReference type="ARBA" id="ARBA00022676"/>
    </source>
</evidence>
<comment type="subcellular location">
    <subcellularLocation>
        <location evidence="1">Nucleus</location>
    </subcellularLocation>
</comment>
<dbReference type="GO" id="GO:0005634">
    <property type="term" value="C:nucleus"/>
    <property type="evidence" value="ECO:0007669"/>
    <property type="project" value="UniProtKB-SubCell"/>
</dbReference>
<dbReference type="InterPro" id="IPR043472">
    <property type="entry name" value="Macro_dom-like"/>
</dbReference>
<feature type="region of interest" description="Disordered" evidence="7">
    <location>
        <begin position="147"/>
        <end position="190"/>
    </location>
</feature>
<dbReference type="InterPro" id="IPR004170">
    <property type="entry name" value="WWE_dom"/>
</dbReference>
<dbReference type="Pfam" id="PF00644">
    <property type="entry name" value="PARP"/>
    <property type="match status" value="1"/>
</dbReference>
<dbReference type="SUPFAM" id="SSF56399">
    <property type="entry name" value="ADP-ribosylation"/>
    <property type="match status" value="1"/>
</dbReference>
<dbReference type="Gene3D" id="3.40.220.10">
    <property type="entry name" value="Leucine Aminopeptidase, subunit E, domain 1"/>
    <property type="match status" value="1"/>
</dbReference>
<evidence type="ECO:0000313" key="12">
    <source>
        <dbReference type="EMBL" id="CAF1280978.1"/>
    </source>
</evidence>
<dbReference type="OrthoDB" id="6133115at2759"/>
<dbReference type="PANTHER" id="PTHR14453:SF107">
    <property type="entry name" value="POLY [ADP-RIBOSE] POLYMERASE"/>
    <property type="match status" value="1"/>
</dbReference>
<name>A0A815C1K8_ADIRI</name>
<feature type="region of interest" description="Disordered" evidence="7">
    <location>
        <begin position="445"/>
        <end position="472"/>
    </location>
</feature>
<dbReference type="InterPro" id="IPR037197">
    <property type="entry name" value="WWE_dom_sf"/>
</dbReference>
<evidence type="ECO:0008006" key="14">
    <source>
        <dbReference type="Google" id="ProtNLM"/>
    </source>
</evidence>
<dbReference type="PANTHER" id="PTHR14453">
    <property type="entry name" value="PARP/ZINC FINGER CCCH TYPE DOMAIN CONTAINING PROTEIN"/>
    <property type="match status" value="1"/>
</dbReference>
<comment type="caution">
    <text evidence="12">The sequence shown here is derived from an EMBL/GenBank/DDBJ whole genome shotgun (WGS) entry which is preliminary data.</text>
</comment>
<protein>
    <recommendedName>
        <fullName evidence="14">Poly [ADP-ribose] polymerase</fullName>
    </recommendedName>
</protein>
<feature type="domain" description="WWE" evidence="9">
    <location>
        <begin position="1312"/>
        <end position="1393"/>
    </location>
</feature>
<evidence type="ECO:0000259" key="11">
    <source>
        <dbReference type="PROSITE" id="PS51154"/>
    </source>
</evidence>
<dbReference type="InterPro" id="IPR012317">
    <property type="entry name" value="Poly(ADP-ribose)pol_cat_dom"/>
</dbReference>
<evidence type="ECO:0000256" key="7">
    <source>
        <dbReference type="SAM" id="MobiDB-lite"/>
    </source>
</evidence>
<dbReference type="PROSITE" id="PS50103">
    <property type="entry name" value="ZF_C3H1"/>
    <property type="match status" value="1"/>
</dbReference>
<proteinExistence type="predicted"/>
<evidence type="ECO:0000259" key="9">
    <source>
        <dbReference type="PROSITE" id="PS50918"/>
    </source>
</evidence>
<dbReference type="SUPFAM" id="SSF117839">
    <property type="entry name" value="WWE domain"/>
    <property type="match status" value="1"/>
</dbReference>
<feature type="compositionally biased region" description="Polar residues" evidence="7">
    <location>
        <begin position="455"/>
        <end position="472"/>
    </location>
</feature>
<dbReference type="InterPro" id="IPR002589">
    <property type="entry name" value="Macro_dom"/>
</dbReference>